<accession>A0ABV0JHK6</accession>
<organism evidence="1 2">
    <name type="scientific">Funiculus sociatus GB2-A5</name>
    <dbReference type="NCBI Taxonomy" id="2933946"/>
    <lineage>
        <taxon>Bacteria</taxon>
        <taxon>Bacillati</taxon>
        <taxon>Cyanobacteriota</taxon>
        <taxon>Cyanophyceae</taxon>
        <taxon>Coleofasciculales</taxon>
        <taxon>Coleofasciculaceae</taxon>
        <taxon>Funiculus</taxon>
    </lineage>
</organism>
<sequence length="349" mass="41184">MKISYLPESDTKHPHREFKLRQLLPLQMPKRNRGYILTSQGAKKLTEAKREWETQHENRCTQEKIRQLTRTLKPPEGLDPGTIRKILKGEKGVDKESILCLFIAFSLQLDDDDLEQVKQNDVPNLISSSIKESETGEDLMSLATSMLEELGFNRYFNINRTSQYIGYRPKDLKFLNKGYEFILMPHEKALSICILKKIVEPYLLKFIFMCNDEEDGTDCILVGQELFWLAPSKEDIFFKINTQYNYSLNSWDYGESIEECYLHPFKGEIISQEEFESDEFEEFQNKNITFYKHKSYFEALINSKCCLHICENSTFSYAWEICINSSEVLQEFINYMEEMLMSSRYIYIK</sequence>
<dbReference type="Proteomes" id="UP001442494">
    <property type="component" value="Unassembled WGS sequence"/>
</dbReference>
<proteinExistence type="predicted"/>
<gene>
    <name evidence="1" type="ORF">NDI37_00360</name>
</gene>
<evidence type="ECO:0000313" key="1">
    <source>
        <dbReference type="EMBL" id="MEP0862933.1"/>
    </source>
</evidence>
<keyword evidence="2" id="KW-1185">Reference proteome</keyword>
<reference evidence="1 2" key="1">
    <citation type="submission" date="2022-04" db="EMBL/GenBank/DDBJ databases">
        <title>Positive selection, recombination, and allopatry shape intraspecific diversity of widespread and dominant cyanobacteria.</title>
        <authorList>
            <person name="Wei J."/>
            <person name="Shu W."/>
            <person name="Hu C."/>
        </authorList>
    </citation>
    <scope>NUCLEOTIDE SEQUENCE [LARGE SCALE GENOMIC DNA]</scope>
    <source>
        <strain evidence="1 2">GB2-A5</strain>
    </source>
</reference>
<evidence type="ECO:0000313" key="2">
    <source>
        <dbReference type="Proteomes" id="UP001442494"/>
    </source>
</evidence>
<name>A0ABV0JHK6_9CYAN</name>
<protein>
    <submittedName>
        <fullName evidence="1">Uncharacterized protein</fullName>
    </submittedName>
</protein>
<comment type="caution">
    <text evidence="1">The sequence shown here is derived from an EMBL/GenBank/DDBJ whole genome shotgun (WGS) entry which is preliminary data.</text>
</comment>
<dbReference type="EMBL" id="JAMPKK010000001">
    <property type="protein sequence ID" value="MEP0862933.1"/>
    <property type="molecule type" value="Genomic_DNA"/>
</dbReference>
<dbReference type="RefSeq" id="WP_190424254.1">
    <property type="nucleotide sequence ID" value="NZ_JAMPKK010000001.1"/>
</dbReference>